<dbReference type="Proteomes" id="UP001500880">
    <property type="component" value="Unassembled WGS sequence"/>
</dbReference>
<dbReference type="InterPro" id="IPR048198">
    <property type="entry name" value="YtrI"/>
</dbReference>
<dbReference type="NCBIfam" id="NF041479">
    <property type="entry name" value="spor_membprot_YtrI"/>
    <property type="match status" value="1"/>
</dbReference>
<keyword evidence="2" id="KW-0472">Membrane</keyword>
<name>A0ABP3KSR3_9BACI</name>
<evidence type="ECO:0000256" key="1">
    <source>
        <dbReference type="SAM" id="Coils"/>
    </source>
</evidence>
<dbReference type="EMBL" id="BAAADO010000001">
    <property type="protein sequence ID" value="GAA0484165.1"/>
    <property type="molecule type" value="Genomic_DNA"/>
</dbReference>
<keyword evidence="5" id="KW-1185">Reference proteome</keyword>
<accession>A0ABP3KSR3</accession>
<dbReference type="InterPro" id="IPR058620">
    <property type="entry name" value="YtrI_C"/>
</dbReference>
<keyword evidence="2" id="KW-0812">Transmembrane</keyword>
<organism evidence="4 5">
    <name type="scientific">Salinibacillus aidingensis</name>
    <dbReference type="NCBI Taxonomy" id="237684"/>
    <lineage>
        <taxon>Bacteria</taxon>
        <taxon>Bacillati</taxon>
        <taxon>Bacillota</taxon>
        <taxon>Bacilli</taxon>
        <taxon>Bacillales</taxon>
        <taxon>Bacillaceae</taxon>
        <taxon>Salinibacillus</taxon>
    </lineage>
</organism>
<keyword evidence="1" id="KW-0175">Coiled coil</keyword>
<dbReference type="RefSeq" id="WP_343837521.1">
    <property type="nucleotide sequence ID" value="NZ_BAAADO010000001.1"/>
</dbReference>
<feature type="coiled-coil region" evidence="1">
    <location>
        <begin position="45"/>
        <end position="123"/>
    </location>
</feature>
<protein>
    <recommendedName>
        <fullName evidence="3">Sporulation membrane protein YtrI C-terminal domain-containing protein</fullName>
    </recommendedName>
</protein>
<proteinExistence type="predicted"/>
<dbReference type="Pfam" id="PF26347">
    <property type="entry name" value="YtrI_sporulation"/>
    <property type="match status" value="1"/>
</dbReference>
<reference evidence="5" key="1">
    <citation type="journal article" date="2019" name="Int. J. Syst. Evol. Microbiol.">
        <title>The Global Catalogue of Microorganisms (GCM) 10K type strain sequencing project: providing services to taxonomists for standard genome sequencing and annotation.</title>
        <authorList>
            <consortium name="The Broad Institute Genomics Platform"/>
            <consortium name="The Broad Institute Genome Sequencing Center for Infectious Disease"/>
            <person name="Wu L."/>
            <person name="Ma J."/>
        </authorList>
    </citation>
    <scope>NUCLEOTIDE SEQUENCE [LARGE SCALE GENOMIC DNA]</scope>
    <source>
        <strain evidence="5">JCM 12389</strain>
    </source>
</reference>
<comment type="caution">
    <text evidence="4">The sequence shown here is derived from an EMBL/GenBank/DDBJ whole genome shotgun (WGS) entry which is preliminary data.</text>
</comment>
<feature type="transmembrane region" description="Helical" evidence="2">
    <location>
        <begin position="12"/>
        <end position="34"/>
    </location>
</feature>
<keyword evidence="2" id="KW-1133">Transmembrane helix</keyword>
<feature type="domain" description="Sporulation membrane protein YtrI C-terminal" evidence="3">
    <location>
        <begin position="80"/>
        <end position="163"/>
    </location>
</feature>
<evidence type="ECO:0000256" key="2">
    <source>
        <dbReference type="SAM" id="Phobius"/>
    </source>
</evidence>
<evidence type="ECO:0000259" key="3">
    <source>
        <dbReference type="Pfam" id="PF26347"/>
    </source>
</evidence>
<gene>
    <name evidence="4" type="ORF">GCM10008986_06720</name>
</gene>
<evidence type="ECO:0000313" key="4">
    <source>
        <dbReference type="EMBL" id="GAA0484165.1"/>
    </source>
</evidence>
<sequence length="188" mass="21786">MHIPPYYKRRGFQYFFAGVITGTVIAYLLFLFFYGEYTEMRIEENIRLRDQIAELEQDLENITEDKENLSKQNEQNLTIQEIQVELENAEKLKLDRFIQHELKENIKDEMSSLKGRNIETMQENLSLIESSVENKTYHISDFSYSATITRLIISKTVYVKVKLSMASSLAAKAEAHVGPAAAPRPKRS</sequence>
<evidence type="ECO:0000313" key="5">
    <source>
        <dbReference type="Proteomes" id="UP001500880"/>
    </source>
</evidence>